<evidence type="ECO:0008006" key="4">
    <source>
        <dbReference type="Google" id="ProtNLM"/>
    </source>
</evidence>
<evidence type="ECO:0000313" key="3">
    <source>
        <dbReference type="Proteomes" id="UP000095746"/>
    </source>
</evidence>
<sequence length="63" mass="6766">MKAPPRRAAAPLAFTAWATPTICASLSTEQGPAITASRFPPTLRPLDSSITVSSGWYFRLAFL</sequence>
<accession>A0A174LIU1</accession>
<name>A0A174LIU1_FLAPL</name>
<gene>
    <name evidence="2" type="ORF">ERS852411_02854</name>
</gene>
<proteinExistence type="predicted"/>
<dbReference type="Proteomes" id="UP000095746">
    <property type="component" value="Unassembled WGS sequence"/>
</dbReference>
<feature type="chain" id="PRO_5038490370" description="Secreted protein" evidence="1">
    <location>
        <begin position="19"/>
        <end position="63"/>
    </location>
</feature>
<organism evidence="2 3">
    <name type="scientific">Flavonifractor plautii</name>
    <name type="common">Fusobacterium plautii</name>
    <dbReference type="NCBI Taxonomy" id="292800"/>
    <lineage>
        <taxon>Bacteria</taxon>
        <taxon>Bacillati</taxon>
        <taxon>Bacillota</taxon>
        <taxon>Clostridia</taxon>
        <taxon>Eubacteriales</taxon>
        <taxon>Oscillospiraceae</taxon>
        <taxon>Flavonifractor</taxon>
    </lineage>
</organism>
<feature type="signal peptide" evidence="1">
    <location>
        <begin position="1"/>
        <end position="18"/>
    </location>
</feature>
<keyword evidence="1" id="KW-0732">Signal</keyword>
<evidence type="ECO:0000313" key="2">
    <source>
        <dbReference type="EMBL" id="CUP22626.1"/>
    </source>
</evidence>
<evidence type="ECO:0000256" key="1">
    <source>
        <dbReference type="SAM" id="SignalP"/>
    </source>
</evidence>
<reference evidence="2 3" key="1">
    <citation type="submission" date="2015-09" db="EMBL/GenBank/DDBJ databases">
        <authorList>
            <consortium name="Pathogen Informatics"/>
        </authorList>
    </citation>
    <scope>NUCLEOTIDE SEQUENCE [LARGE SCALE GENOMIC DNA]</scope>
    <source>
        <strain evidence="2 3">2789STDY5608854</strain>
    </source>
</reference>
<dbReference type="EMBL" id="CYZT01000289">
    <property type="protein sequence ID" value="CUP22626.1"/>
    <property type="molecule type" value="Genomic_DNA"/>
</dbReference>
<protein>
    <recommendedName>
        <fullName evidence="4">Secreted protein</fullName>
    </recommendedName>
</protein>
<dbReference type="AlphaFoldDB" id="A0A174LIU1"/>